<evidence type="ECO:0000313" key="1">
    <source>
        <dbReference type="EMBL" id="SQJ00194.1"/>
    </source>
</evidence>
<dbReference type="InterPro" id="IPR000801">
    <property type="entry name" value="Esterase-like"/>
</dbReference>
<sequence length="251" mass="30106">MHTAYYKEYSHILGREMEFTVYGHSGKPCIVFPAQDGRFYDFFNFGMVDASSKFIEEGKLQLFCVDGIDWESWSKIGGDYHWRIMQHEKWFNYITEEAVPRFREIHGETSGEYYRGKFLTTGCSMGAYHALNFFLRRPDIFDGVIALSGLYHAGYFFPNYSHEMIYNNSPVDYMKNMPWNHYYLDMYRNSKIILCCGQGRWEKECIEDTNSLKESFKRLQVPAWTDFWGYDVDHDWPWWRIQFPYFLDIVL</sequence>
<dbReference type="PANTHER" id="PTHR48098">
    <property type="entry name" value="ENTEROCHELIN ESTERASE-RELATED"/>
    <property type="match status" value="1"/>
</dbReference>
<dbReference type="Proteomes" id="UP000249008">
    <property type="component" value="Chromosome 1"/>
</dbReference>
<proteinExistence type="predicted"/>
<accession>A0AAX2J830</accession>
<dbReference type="Pfam" id="PF00756">
    <property type="entry name" value="Esterase"/>
    <property type="match status" value="1"/>
</dbReference>
<gene>
    <name evidence="1" type="ORF">NCTC12112_00548</name>
</gene>
<name>A0AAX2J830_9FUSO</name>
<dbReference type="RefSeq" id="WP_005978241.1">
    <property type="nucleotide sequence ID" value="NZ_CABKNW010000003.1"/>
</dbReference>
<dbReference type="KEGG" id="ful:C4N20_09975"/>
<dbReference type="InterPro" id="IPR050583">
    <property type="entry name" value="Mycobacterial_A85_antigen"/>
</dbReference>
<dbReference type="SUPFAM" id="SSF53474">
    <property type="entry name" value="alpha/beta-Hydrolases"/>
    <property type="match status" value="1"/>
</dbReference>
<protein>
    <submittedName>
        <fullName evidence="1">Uncharacterized protein conserved in bacteria</fullName>
    </submittedName>
</protein>
<dbReference type="Gene3D" id="3.40.50.1820">
    <property type="entry name" value="alpha/beta hydrolase"/>
    <property type="match status" value="1"/>
</dbReference>
<organism evidence="1 2">
    <name type="scientific">Fusobacterium ulcerans</name>
    <dbReference type="NCBI Taxonomy" id="861"/>
    <lineage>
        <taxon>Bacteria</taxon>
        <taxon>Fusobacteriati</taxon>
        <taxon>Fusobacteriota</taxon>
        <taxon>Fusobacteriia</taxon>
        <taxon>Fusobacteriales</taxon>
        <taxon>Fusobacteriaceae</taxon>
        <taxon>Fusobacterium</taxon>
    </lineage>
</organism>
<dbReference type="EMBL" id="LS483487">
    <property type="protein sequence ID" value="SQJ00194.1"/>
    <property type="molecule type" value="Genomic_DNA"/>
</dbReference>
<dbReference type="PANTHER" id="PTHR48098:SF3">
    <property type="entry name" value="IRON(III) ENTEROBACTIN ESTERASE"/>
    <property type="match status" value="1"/>
</dbReference>
<dbReference type="InterPro" id="IPR029058">
    <property type="entry name" value="AB_hydrolase_fold"/>
</dbReference>
<reference evidence="1 2" key="1">
    <citation type="submission" date="2018-06" db="EMBL/GenBank/DDBJ databases">
        <authorList>
            <consortium name="Pathogen Informatics"/>
            <person name="Doyle S."/>
        </authorList>
    </citation>
    <scope>NUCLEOTIDE SEQUENCE [LARGE SCALE GENOMIC DNA]</scope>
    <source>
        <strain evidence="1 2">NCTC12112</strain>
    </source>
</reference>
<evidence type="ECO:0000313" key="2">
    <source>
        <dbReference type="Proteomes" id="UP000249008"/>
    </source>
</evidence>
<dbReference type="AlphaFoldDB" id="A0AAX2J830"/>
<dbReference type="GeneID" id="78455139"/>